<name>A0AAD6IUD0_DREDA</name>
<evidence type="ECO:0000256" key="8">
    <source>
        <dbReference type="SAM" id="MobiDB-lite"/>
    </source>
</evidence>
<dbReference type="InterPro" id="IPR017441">
    <property type="entry name" value="Protein_kinase_ATP_BS"/>
</dbReference>
<gene>
    <name evidence="10" type="ORF">Dda_7118</name>
</gene>
<evidence type="ECO:0000256" key="1">
    <source>
        <dbReference type="ARBA" id="ARBA00004623"/>
    </source>
</evidence>
<proteinExistence type="inferred from homology"/>
<accession>A0AAD6IUD0</accession>
<dbReference type="PANTHER" id="PTHR24348">
    <property type="entry name" value="SERINE/THREONINE-PROTEIN KINASE UNC-51-RELATED"/>
    <property type="match status" value="1"/>
</dbReference>
<sequence length="496" mass="56456">MTVKSRDTDSPVERITLRPTQSIVLASTTEIEIGDFYALKFVFPWSHNKVRGYLEYIQEKLSILKKLGRPIMPPRQVAEQVGGKYQIWSRLGAGSGGEVSLLAHRENGNLFAGKIYLDSSNGDCQVAAEIELLKTLRHPNILSLITKIDLPPPIARPLAVLEYASHGDLAKANIGSWPLPWKLSAFQQLFSGLEYLHNRGLIHRDIKPQNILVAEINRESDEIPVLIKNCDFGYAKHPHPQMSCPGTSGYIAPELCEIGYIFDKRREPEIFPFNRRTIERRYYVTDEWLHHLQRLTERIDPQSEKPLVTKSVIAGLKSVVTHMLRRRPEDRWTAANCHEHTKSLLLEEGGKALLPNLTLDNERSSFQKRQRSAMDKLTPAGEPAEEPLKERPKKERPTRRTTNKSPRKPVQYFPAPTDAIFDPRTFFRRSPPSFMNVNLFTSSGSPDPKRIKEDKEPARIPAGTNNLISHNNLDVALEKREQVPVQQKTKEVKEGI</sequence>
<evidence type="ECO:0000313" key="11">
    <source>
        <dbReference type="Proteomes" id="UP001221413"/>
    </source>
</evidence>
<organism evidence="10 11">
    <name type="scientific">Drechslerella dactyloides</name>
    <name type="common">Nematode-trapping fungus</name>
    <name type="synonym">Arthrobotrys dactyloides</name>
    <dbReference type="NCBI Taxonomy" id="74499"/>
    <lineage>
        <taxon>Eukaryota</taxon>
        <taxon>Fungi</taxon>
        <taxon>Dikarya</taxon>
        <taxon>Ascomycota</taxon>
        <taxon>Pezizomycotina</taxon>
        <taxon>Orbiliomycetes</taxon>
        <taxon>Orbiliales</taxon>
        <taxon>Orbiliaceae</taxon>
        <taxon>Drechslerella</taxon>
    </lineage>
</organism>
<dbReference type="GO" id="GO:0004674">
    <property type="term" value="F:protein serine/threonine kinase activity"/>
    <property type="evidence" value="ECO:0007669"/>
    <property type="project" value="UniProtKB-KW"/>
</dbReference>
<dbReference type="Gene3D" id="1.10.510.10">
    <property type="entry name" value="Transferase(Phosphotransferase) domain 1"/>
    <property type="match status" value="1"/>
</dbReference>
<dbReference type="Gene3D" id="3.30.200.20">
    <property type="entry name" value="Phosphorylase Kinase, domain 1"/>
    <property type="match status" value="1"/>
</dbReference>
<evidence type="ECO:0000256" key="6">
    <source>
        <dbReference type="PROSITE-ProRule" id="PRU10141"/>
    </source>
</evidence>
<dbReference type="GO" id="GO:0005524">
    <property type="term" value="F:ATP binding"/>
    <property type="evidence" value="ECO:0007669"/>
    <property type="project" value="UniProtKB-UniRule"/>
</dbReference>
<dbReference type="InterPro" id="IPR011009">
    <property type="entry name" value="Kinase-like_dom_sf"/>
</dbReference>
<keyword evidence="7" id="KW-0723">Serine/threonine-protein kinase</keyword>
<feature type="region of interest" description="Disordered" evidence="8">
    <location>
        <begin position="439"/>
        <end position="466"/>
    </location>
</feature>
<feature type="compositionally biased region" description="Basic and acidic residues" evidence="8">
    <location>
        <begin position="447"/>
        <end position="458"/>
    </location>
</feature>
<evidence type="ECO:0000259" key="9">
    <source>
        <dbReference type="PROSITE" id="PS50011"/>
    </source>
</evidence>
<dbReference type="InterPro" id="IPR008271">
    <property type="entry name" value="Ser/Thr_kinase_AS"/>
</dbReference>
<comment type="subcellular location">
    <subcellularLocation>
        <location evidence="1">Preautophagosomal structure membrane</location>
        <topology evidence="1">Peripheral membrane protein</topology>
    </subcellularLocation>
</comment>
<dbReference type="PROSITE" id="PS00108">
    <property type="entry name" value="PROTEIN_KINASE_ST"/>
    <property type="match status" value="1"/>
</dbReference>
<dbReference type="AlphaFoldDB" id="A0AAD6IUD0"/>
<protein>
    <recommendedName>
        <fullName evidence="5">Autophagy-related protein 1</fullName>
    </recommendedName>
</protein>
<evidence type="ECO:0000256" key="3">
    <source>
        <dbReference type="ARBA" id="ARBA00022840"/>
    </source>
</evidence>
<comment type="caution">
    <text evidence="10">The sequence shown here is derived from an EMBL/GenBank/DDBJ whole genome shotgun (WGS) entry which is preliminary data.</text>
</comment>
<keyword evidence="7" id="KW-0808">Transferase</keyword>
<keyword evidence="2 6" id="KW-0547">Nucleotide-binding</keyword>
<evidence type="ECO:0000256" key="2">
    <source>
        <dbReference type="ARBA" id="ARBA00022741"/>
    </source>
</evidence>
<feature type="compositionally biased region" description="Basic residues" evidence="8">
    <location>
        <begin position="396"/>
        <end position="407"/>
    </location>
</feature>
<dbReference type="Proteomes" id="UP001221413">
    <property type="component" value="Unassembled WGS sequence"/>
</dbReference>
<dbReference type="InterPro" id="IPR000719">
    <property type="entry name" value="Prot_kinase_dom"/>
</dbReference>
<comment type="similarity">
    <text evidence="7">Belongs to the protein kinase superfamily.</text>
</comment>
<keyword evidence="11" id="KW-1185">Reference proteome</keyword>
<dbReference type="PROSITE" id="PS00107">
    <property type="entry name" value="PROTEIN_KINASE_ATP"/>
    <property type="match status" value="1"/>
</dbReference>
<feature type="binding site" evidence="6">
    <location>
        <position position="114"/>
    </location>
    <ligand>
        <name>ATP</name>
        <dbReference type="ChEBI" id="CHEBI:30616"/>
    </ligand>
</feature>
<reference evidence="10" key="1">
    <citation type="submission" date="2023-01" db="EMBL/GenBank/DDBJ databases">
        <title>The chitinases involved in constricting ring structure development in the nematode-trapping fungus Drechslerella dactyloides.</title>
        <authorList>
            <person name="Wang R."/>
            <person name="Zhang L."/>
            <person name="Tang P."/>
            <person name="Li S."/>
            <person name="Liang L."/>
        </authorList>
    </citation>
    <scope>NUCLEOTIDE SEQUENCE</scope>
    <source>
        <strain evidence="10">YMF1.00031</strain>
    </source>
</reference>
<dbReference type="Pfam" id="PF00069">
    <property type="entry name" value="Pkinase"/>
    <property type="match status" value="1"/>
</dbReference>
<dbReference type="SMART" id="SM00220">
    <property type="entry name" value="S_TKc"/>
    <property type="match status" value="1"/>
</dbReference>
<evidence type="ECO:0000313" key="10">
    <source>
        <dbReference type="EMBL" id="KAJ6258199.1"/>
    </source>
</evidence>
<dbReference type="GO" id="GO:0010506">
    <property type="term" value="P:regulation of autophagy"/>
    <property type="evidence" value="ECO:0007669"/>
    <property type="project" value="InterPro"/>
</dbReference>
<dbReference type="GO" id="GO:0034045">
    <property type="term" value="C:phagophore assembly site membrane"/>
    <property type="evidence" value="ECO:0007669"/>
    <property type="project" value="UniProtKB-SubCell"/>
</dbReference>
<dbReference type="PROSITE" id="PS50011">
    <property type="entry name" value="PROTEIN_KINASE_DOM"/>
    <property type="match status" value="1"/>
</dbReference>
<dbReference type="CDD" id="cd00180">
    <property type="entry name" value="PKc"/>
    <property type="match status" value="1"/>
</dbReference>
<keyword evidence="7" id="KW-0418">Kinase</keyword>
<dbReference type="InterPro" id="IPR045269">
    <property type="entry name" value="Atg1-like"/>
</dbReference>
<feature type="domain" description="Protein kinase" evidence="9">
    <location>
        <begin position="85"/>
        <end position="343"/>
    </location>
</feature>
<evidence type="ECO:0000256" key="7">
    <source>
        <dbReference type="RuleBase" id="RU000304"/>
    </source>
</evidence>
<feature type="compositionally biased region" description="Basic and acidic residues" evidence="8">
    <location>
        <begin position="386"/>
        <end position="395"/>
    </location>
</feature>
<keyword evidence="4" id="KW-0072">Autophagy</keyword>
<dbReference type="SUPFAM" id="SSF56112">
    <property type="entry name" value="Protein kinase-like (PK-like)"/>
    <property type="match status" value="1"/>
</dbReference>
<dbReference type="EMBL" id="JAQGDS010000009">
    <property type="protein sequence ID" value="KAJ6258199.1"/>
    <property type="molecule type" value="Genomic_DNA"/>
</dbReference>
<evidence type="ECO:0000256" key="5">
    <source>
        <dbReference type="ARBA" id="ARBA00030237"/>
    </source>
</evidence>
<keyword evidence="3 6" id="KW-0067">ATP-binding</keyword>
<dbReference type="GO" id="GO:0006914">
    <property type="term" value="P:autophagy"/>
    <property type="evidence" value="ECO:0007669"/>
    <property type="project" value="UniProtKB-KW"/>
</dbReference>
<evidence type="ECO:0000256" key="4">
    <source>
        <dbReference type="ARBA" id="ARBA00023006"/>
    </source>
</evidence>
<feature type="region of interest" description="Disordered" evidence="8">
    <location>
        <begin position="358"/>
        <end position="416"/>
    </location>
</feature>